<dbReference type="Proteomes" id="UP000627838">
    <property type="component" value="Unassembled WGS sequence"/>
</dbReference>
<keyword evidence="3" id="KW-1185">Reference proteome</keyword>
<dbReference type="EMBL" id="JADBDZ010000001">
    <property type="protein sequence ID" value="MBE1532880.1"/>
    <property type="molecule type" value="Genomic_DNA"/>
</dbReference>
<evidence type="ECO:0008006" key="4">
    <source>
        <dbReference type="Google" id="ProtNLM"/>
    </source>
</evidence>
<gene>
    <name evidence="2" type="ORF">H4W34_002713</name>
</gene>
<reference evidence="2 3" key="1">
    <citation type="submission" date="2020-10" db="EMBL/GenBank/DDBJ databases">
        <title>Sequencing the genomes of 1000 actinobacteria strains.</title>
        <authorList>
            <person name="Klenk H.-P."/>
        </authorList>
    </citation>
    <scope>NUCLEOTIDE SEQUENCE [LARGE SCALE GENOMIC DNA]</scope>
    <source>
        <strain evidence="2 3">DSM 46744</strain>
    </source>
</reference>
<feature type="region of interest" description="Disordered" evidence="1">
    <location>
        <begin position="262"/>
        <end position="317"/>
    </location>
</feature>
<evidence type="ECO:0000313" key="2">
    <source>
        <dbReference type="EMBL" id="MBE1532880.1"/>
    </source>
</evidence>
<dbReference type="RefSeq" id="WP_192759513.1">
    <property type="nucleotide sequence ID" value="NZ_JADBDZ010000001.1"/>
</dbReference>
<feature type="compositionally biased region" description="Low complexity" evidence="1">
    <location>
        <begin position="262"/>
        <end position="273"/>
    </location>
</feature>
<organism evidence="2 3">
    <name type="scientific">Actinomadura algeriensis</name>
    <dbReference type="NCBI Taxonomy" id="1679523"/>
    <lineage>
        <taxon>Bacteria</taxon>
        <taxon>Bacillati</taxon>
        <taxon>Actinomycetota</taxon>
        <taxon>Actinomycetes</taxon>
        <taxon>Streptosporangiales</taxon>
        <taxon>Thermomonosporaceae</taxon>
        <taxon>Actinomadura</taxon>
    </lineage>
</organism>
<feature type="compositionally biased region" description="Basic and acidic residues" evidence="1">
    <location>
        <begin position="294"/>
        <end position="304"/>
    </location>
</feature>
<evidence type="ECO:0000256" key="1">
    <source>
        <dbReference type="SAM" id="MobiDB-lite"/>
    </source>
</evidence>
<proteinExistence type="predicted"/>
<evidence type="ECO:0000313" key="3">
    <source>
        <dbReference type="Proteomes" id="UP000627838"/>
    </source>
</evidence>
<feature type="compositionally biased region" description="Gly residues" evidence="1">
    <location>
        <begin position="274"/>
        <end position="283"/>
    </location>
</feature>
<comment type="caution">
    <text evidence="2">The sequence shown here is derived from an EMBL/GenBank/DDBJ whole genome shotgun (WGS) entry which is preliminary data.</text>
</comment>
<sequence length="317" mass="32693">MTSAPAAAPGPLFADPVAALDGMPFIDDSFAHKRLLAAVADVRKATAHTASLYDGPRLESWLSPGRAALVTRTSEPQPGTVLTRGQRSRVDRACRALGAAIPAWRPLVRLPVRFALLHPPTGATSASVRTWPQHVLLAAEAFTGGPEALAALVAREMAHQWLYLMEEVCPTRRGSEQAPPGTNGRFAVDVLAAAHADATLIGLHRTVAGAASDARVLGLREHGLGCLALLRREDLTAAGCSIAHRLREALASYARTGADTGDLGAGAGREAAGPGTGRSGGTGAAYDDNSVRQADGDEGAHPGEDVQCVPSGHQGGG</sequence>
<protein>
    <recommendedName>
        <fullName evidence="4">HEXXH motif-containing protein</fullName>
    </recommendedName>
</protein>
<accession>A0ABR9JQN2</accession>
<name>A0ABR9JQN2_9ACTN</name>